<accession>A0A077LTA7</accession>
<keyword evidence="9" id="KW-1185">Reference proteome</keyword>
<proteinExistence type="inferred from homology"/>
<dbReference type="STRING" id="1194083.BN12_1200005"/>
<evidence type="ECO:0000256" key="1">
    <source>
        <dbReference type="ARBA" id="ARBA00001974"/>
    </source>
</evidence>
<dbReference type="GO" id="GO:0003995">
    <property type="term" value="F:acyl-CoA dehydrogenase activity"/>
    <property type="evidence" value="ECO:0007669"/>
    <property type="project" value="TreeGrafter"/>
</dbReference>
<dbReference type="PANTHER" id="PTHR43884:SF20">
    <property type="entry name" value="ACYL-COA DEHYDROGENASE FADE28"/>
    <property type="match status" value="1"/>
</dbReference>
<dbReference type="Proteomes" id="UP000035721">
    <property type="component" value="Unassembled WGS sequence"/>
</dbReference>
<dbReference type="Pfam" id="PF00441">
    <property type="entry name" value="Acyl-CoA_dh_1"/>
    <property type="match status" value="1"/>
</dbReference>
<comment type="caution">
    <text evidence="8">The sequence shown here is derived from an EMBL/GenBank/DDBJ whole genome shotgun (WGS) entry which is preliminary data.</text>
</comment>
<keyword evidence="5" id="KW-0560">Oxidoreductase</keyword>
<dbReference type="SUPFAM" id="SSF56645">
    <property type="entry name" value="Acyl-CoA dehydrogenase NM domain-like"/>
    <property type="match status" value="1"/>
</dbReference>
<evidence type="ECO:0000313" key="9">
    <source>
        <dbReference type="Proteomes" id="UP000035721"/>
    </source>
</evidence>
<dbReference type="RefSeq" id="WP_048553079.1">
    <property type="nucleotide sequence ID" value="NZ_HF570958.1"/>
</dbReference>
<name>A0A077LTA7_9MICO</name>
<organism evidence="8 9">
    <name type="scientific">Nostocoides japonicum T1-X7</name>
    <dbReference type="NCBI Taxonomy" id="1194083"/>
    <lineage>
        <taxon>Bacteria</taxon>
        <taxon>Bacillati</taxon>
        <taxon>Actinomycetota</taxon>
        <taxon>Actinomycetes</taxon>
        <taxon>Micrococcales</taxon>
        <taxon>Intrasporangiaceae</taxon>
        <taxon>Nostocoides</taxon>
    </lineage>
</organism>
<dbReference type="Gene3D" id="1.10.540.10">
    <property type="entry name" value="Acyl-CoA dehydrogenase/oxidase, N-terminal domain"/>
    <property type="match status" value="1"/>
</dbReference>
<dbReference type="InterPro" id="IPR037069">
    <property type="entry name" value="AcylCoA_DH/ox_N_sf"/>
</dbReference>
<dbReference type="InterPro" id="IPR046373">
    <property type="entry name" value="Acyl-CoA_Oxase/DH_mid-dom_sf"/>
</dbReference>
<evidence type="ECO:0000256" key="3">
    <source>
        <dbReference type="ARBA" id="ARBA00022630"/>
    </source>
</evidence>
<keyword evidence="3" id="KW-0285">Flavoprotein</keyword>
<dbReference type="InterPro" id="IPR013786">
    <property type="entry name" value="AcylCoA_DH/ox_N"/>
</dbReference>
<evidence type="ECO:0000256" key="4">
    <source>
        <dbReference type="ARBA" id="ARBA00022827"/>
    </source>
</evidence>
<dbReference type="Pfam" id="PF02771">
    <property type="entry name" value="Acyl-CoA_dh_N"/>
    <property type="match status" value="1"/>
</dbReference>
<evidence type="ECO:0000313" key="8">
    <source>
        <dbReference type="EMBL" id="CCH76351.1"/>
    </source>
</evidence>
<comment type="cofactor">
    <cofactor evidence="1">
        <name>FAD</name>
        <dbReference type="ChEBI" id="CHEBI:57692"/>
    </cofactor>
</comment>
<evidence type="ECO:0000259" key="6">
    <source>
        <dbReference type="Pfam" id="PF00441"/>
    </source>
</evidence>
<dbReference type="InterPro" id="IPR009100">
    <property type="entry name" value="AcylCoA_DH/oxidase_NM_dom_sf"/>
</dbReference>
<feature type="domain" description="Acyl-CoA dehydrogenase/oxidase N-terminal" evidence="7">
    <location>
        <begin position="13"/>
        <end position="104"/>
    </location>
</feature>
<dbReference type="Gene3D" id="2.40.110.10">
    <property type="entry name" value="Butyryl-CoA Dehydrogenase, subunit A, domain 2"/>
    <property type="match status" value="1"/>
</dbReference>
<evidence type="ECO:0000256" key="5">
    <source>
        <dbReference type="ARBA" id="ARBA00023002"/>
    </source>
</evidence>
<dbReference type="AlphaFoldDB" id="A0A077LTA7"/>
<dbReference type="InterPro" id="IPR036250">
    <property type="entry name" value="AcylCo_DH-like_C"/>
</dbReference>
<protein>
    <submittedName>
        <fullName evidence="8">Acyl-CoA dehydrogenase domain protein</fullName>
    </submittedName>
</protein>
<dbReference type="EMBL" id="CAJB01000025">
    <property type="protein sequence ID" value="CCH76351.1"/>
    <property type="molecule type" value="Genomic_DNA"/>
</dbReference>
<comment type="similarity">
    <text evidence="2">Belongs to the acyl-CoA dehydrogenase family.</text>
</comment>
<dbReference type="OrthoDB" id="7328575at2"/>
<keyword evidence="4" id="KW-0274">FAD</keyword>
<evidence type="ECO:0000256" key="2">
    <source>
        <dbReference type="ARBA" id="ARBA00009347"/>
    </source>
</evidence>
<dbReference type="SUPFAM" id="SSF47203">
    <property type="entry name" value="Acyl-CoA dehydrogenase C-terminal domain-like"/>
    <property type="match status" value="1"/>
</dbReference>
<sequence length="368" mass="38029">MSSDLDLLYSDVEDDLRSSVRDLLADRCDPTVVVGLYDGDRSLVDALWKPLAVDLGLTGLLVPEDQQGAGATAREAAVVLEELGRAVAPVPFLTSSVVATTLLLEADGDLLPRLATGERTAALVVPLNTAPHGPIPACSVDAAGRLTGVVSAVAGALEADELLVPARDADGTLSLHAVAAADVEVTPTVSLDMTRQLARIRLADAAGRPVLGDAEPSIRRALLAGAALLASEQLGIARWCLEETVAYLMQRHQFGRPLGGFQALKHRLADLSVGVESAAAAARYAAAAVAADDPDVPVAAALAQASCSDLAVTAAEEALQLHGGIGMTWEHPMHLYLKRAKADQIAFGTPGSHRARLAELVDLPGAGA</sequence>
<dbReference type="PANTHER" id="PTHR43884">
    <property type="entry name" value="ACYL-COA DEHYDROGENASE"/>
    <property type="match status" value="1"/>
</dbReference>
<dbReference type="GO" id="GO:0050660">
    <property type="term" value="F:flavin adenine dinucleotide binding"/>
    <property type="evidence" value="ECO:0007669"/>
    <property type="project" value="InterPro"/>
</dbReference>
<dbReference type="InterPro" id="IPR009075">
    <property type="entry name" value="AcylCo_DH/oxidase_C"/>
</dbReference>
<feature type="domain" description="Acyl-CoA dehydrogenase/oxidase C-terminal" evidence="6">
    <location>
        <begin position="219"/>
        <end position="359"/>
    </location>
</feature>
<gene>
    <name evidence="8" type="ORF">BN12_1200005</name>
</gene>
<evidence type="ECO:0000259" key="7">
    <source>
        <dbReference type="Pfam" id="PF02771"/>
    </source>
</evidence>
<dbReference type="Gene3D" id="1.20.140.10">
    <property type="entry name" value="Butyryl-CoA Dehydrogenase, subunit A, domain 3"/>
    <property type="match status" value="1"/>
</dbReference>
<reference evidence="8 9" key="1">
    <citation type="journal article" date="2013" name="ISME J.">
        <title>A metabolic model for members of the genus Tetrasphaera involved in enhanced biological phosphorus removal.</title>
        <authorList>
            <person name="Kristiansen R."/>
            <person name="Nguyen H.T.T."/>
            <person name="Saunders A.M."/>
            <person name="Nielsen J.L."/>
            <person name="Wimmer R."/>
            <person name="Le V.Q."/>
            <person name="McIlroy S.J."/>
            <person name="Petrovski S."/>
            <person name="Seviour R.J."/>
            <person name="Calteau A."/>
            <person name="Nielsen K.L."/>
            <person name="Nielsen P.H."/>
        </authorList>
    </citation>
    <scope>NUCLEOTIDE SEQUENCE [LARGE SCALE GENOMIC DNA]</scope>
    <source>
        <strain evidence="8 9">T1-X7</strain>
    </source>
</reference>